<dbReference type="Pfam" id="PF17801">
    <property type="entry name" value="Melibiase_C"/>
    <property type="match status" value="1"/>
</dbReference>
<dbReference type="Pfam" id="PF16499">
    <property type="entry name" value="Melibiase_2"/>
    <property type="match status" value="1"/>
</dbReference>
<dbReference type="InterPro" id="IPR013785">
    <property type="entry name" value="Aldolase_TIM"/>
</dbReference>
<dbReference type="GO" id="GO:0004557">
    <property type="term" value="F:alpha-galactosidase activity"/>
    <property type="evidence" value="ECO:0007669"/>
    <property type="project" value="UniProtKB-EC"/>
</dbReference>
<name>W1PZ90_AMBTC</name>
<dbReference type="AlphaFoldDB" id="W1PZ90"/>
<evidence type="ECO:0000256" key="9">
    <source>
        <dbReference type="SAM" id="Phobius"/>
    </source>
</evidence>
<evidence type="ECO:0000256" key="7">
    <source>
        <dbReference type="RuleBase" id="RU361168"/>
    </source>
</evidence>
<dbReference type="PANTHER" id="PTHR11452">
    <property type="entry name" value="ALPHA-GALACTOSIDASE/ALPHA-N-ACETYLGALACTOSAMINIDASE"/>
    <property type="match status" value="1"/>
</dbReference>
<dbReference type="Gene3D" id="3.20.20.70">
    <property type="entry name" value="Aldolase class I"/>
    <property type="match status" value="1"/>
</dbReference>
<evidence type="ECO:0000256" key="8">
    <source>
        <dbReference type="SAM" id="MobiDB-lite"/>
    </source>
</evidence>
<dbReference type="OMA" id="WAEVETH"/>
<dbReference type="EC" id="3.2.1.22" evidence="3 7"/>
<keyword evidence="6 7" id="KW-0326">Glycosidase</keyword>
<evidence type="ECO:0000256" key="6">
    <source>
        <dbReference type="ARBA" id="ARBA00023295"/>
    </source>
</evidence>
<organism evidence="11 12">
    <name type="scientific">Amborella trichopoda</name>
    <dbReference type="NCBI Taxonomy" id="13333"/>
    <lineage>
        <taxon>Eukaryota</taxon>
        <taxon>Viridiplantae</taxon>
        <taxon>Streptophyta</taxon>
        <taxon>Embryophyta</taxon>
        <taxon>Tracheophyta</taxon>
        <taxon>Spermatophyta</taxon>
        <taxon>Magnoliopsida</taxon>
        <taxon>Amborellales</taxon>
        <taxon>Amborellaceae</taxon>
        <taxon>Amborella</taxon>
    </lineage>
</organism>
<dbReference type="OrthoDB" id="5795902at2759"/>
<keyword evidence="7" id="KW-1015">Disulfide bond</keyword>
<keyword evidence="9" id="KW-0472">Membrane</keyword>
<dbReference type="HOGENOM" id="CLU_013093_5_1_1"/>
<keyword evidence="9" id="KW-1133">Transmembrane helix</keyword>
<dbReference type="PRINTS" id="PR00740">
    <property type="entry name" value="GLHYDRLASE27"/>
</dbReference>
<comment type="catalytic activity">
    <reaction evidence="1 7">
        <text>Hydrolysis of terminal, non-reducing alpha-D-galactose residues in alpha-D-galactosides, including galactose oligosaccharides, galactomannans and galactolipids.</text>
        <dbReference type="EC" id="3.2.1.22"/>
    </reaction>
</comment>
<dbReference type="CDD" id="cd14792">
    <property type="entry name" value="GH27"/>
    <property type="match status" value="1"/>
</dbReference>
<evidence type="ECO:0000313" key="12">
    <source>
        <dbReference type="Proteomes" id="UP000017836"/>
    </source>
</evidence>
<dbReference type="eggNOG" id="KOG2366">
    <property type="taxonomic scope" value="Eukaryota"/>
</dbReference>
<feature type="domain" description="Alpha galactosidase C-terminal" evidence="10">
    <location>
        <begin position="423"/>
        <end position="507"/>
    </location>
</feature>
<dbReference type="InterPro" id="IPR017853">
    <property type="entry name" value="GH"/>
</dbReference>
<feature type="transmembrane region" description="Helical" evidence="9">
    <location>
        <begin position="12"/>
        <end position="37"/>
    </location>
</feature>
<proteinExistence type="inferred from homology"/>
<dbReference type="InterPro" id="IPR041233">
    <property type="entry name" value="Melibiase_C"/>
</dbReference>
<dbReference type="SUPFAM" id="SSF51445">
    <property type="entry name" value="(Trans)glycosidases"/>
    <property type="match status" value="1"/>
</dbReference>
<keyword evidence="9" id="KW-0812">Transmembrane</keyword>
<dbReference type="EMBL" id="KI392567">
    <property type="protein sequence ID" value="ERN13668.1"/>
    <property type="molecule type" value="Genomic_DNA"/>
</dbReference>
<gene>
    <name evidence="11" type="ORF">AMTR_s00049p00121080</name>
</gene>
<dbReference type="GO" id="GO:0005975">
    <property type="term" value="P:carbohydrate metabolic process"/>
    <property type="evidence" value="ECO:0007669"/>
    <property type="project" value="InterPro"/>
</dbReference>
<reference evidence="12" key="1">
    <citation type="journal article" date="2013" name="Science">
        <title>The Amborella genome and the evolution of flowering plants.</title>
        <authorList>
            <consortium name="Amborella Genome Project"/>
        </authorList>
    </citation>
    <scope>NUCLEOTIDE SEQUENCE [LARGE SCALE GENOMIC DNA]</scope>
</reference>
<evidence type="ECO:0000259" key="10">
    <source>
        <dbReference type="Pfam" id="PF17801"/>
    </source>
</evidence>
<accession>W1PZ90</accession>
<evidence type="ECO:0000256" key="5">
    <source>
        <dbReference type="ARBA" id="ARBA00022801"/>
    </source>
</evidence>
<dbReference type="SUPFAM" id="SSF51011">
    <property type="entry name" value="Glycosyl hydrolase domain"/>
    <property type="match status" value="1"/>
</dbReference>
<dbReference type="InterPro" id="IPR013780">
    <property type="entry name" value="Glyco_hydro_b"/>
</dbReference>
<evidence type="ECO:0000256" key="1">
    <source>
        <dbReference type="ARBA" id="ARBA00001255"/>
    </source>
</evidence>
<keyword evidence="4" id="KW-0732">Signal</keyword>
<feature type="region of interest" description="Disordered" evidence="8">
    <location>
        <begin position="45"/>
        <end position="65"/>
    </location>
</feature>
<dbReference type="Gene3D" id="2.60.40.1180">
    <property type="entry name" value="Golgi alpha-mannosidase II"/>
    <property type="match status" value="1"/>
</dbReference>
<sequence length="518" mass="58144">MEENPEKRKKTWLTVAFSLGVAASLLFLFLLFLFLMVKNSKEDPYDSHDHEAETPSGPRANSPPRGWNSYDSFSWTIDEEQFLSNARVLSNTFSKFGYQYAVVDFLWYRKMVAHSSVWASGLDVIDEWGRPIPDPARWPSSRGGYGFKNVASQIHQMGLKFGIHVMRGISTQAINANTPIMDSNGEAYRSGGRIWRARDIALTKKPCGWMPACFTSIDTSSGAGLAFLQSLYQLYDEWGVDFVKHDCVFGDDFNEDEIKAISEILKEKDRPIVYSISPGTHVTPAMAEKVKDFVNMYRVTGDDWDTWSDFSTHFDVARDFAQGGFIGSRGLEGTSWPDLDMLPFGWLTDPNSNQGPHRNSSLTVDEQKAQMTLWAMAKSPLFLGGDLRNLDSTTLYITTNAAILEIHNTSSHNRELSNIQIKDLRIWGANGTTGEVYIAVFNLGSSEKLVTVKFEDVIRDFIHQELRGGGGEEICTGFDIWERKELGEINDTLSFSITKHGCVALVLKCTPEAAERPI</sequence>
<dbReference type="InterPro" id="IPR002241">
    <property type="entry name" value="Glyco_hydro_27"/>
</dbReference>
<dbReference type="Proteomes" id="UP000017836">
    <property type="component" value="Unassembled WGS sequence"/>
</dbReference>
<dbReference type="PANTHER" id="PTHR11452:SF42">
    <property type="entry name" value="ALPHA-GALACTOSIDASE"/>
    <property type="match status" value="1"/>
</dbReference>
<evidence type="ECO:0000256" key="3">
    <source>
        <dbReference type="ARBA" id="ARBA00012755"/>
    </source>
</evidence>
<evidence type="ECO:0000313" key="11">
    <source>
        <dbReference type="EMBL" id="ERN13668.1"/>
    </source>
</evidence>
<dbReference type="KEGG" id="atr:18441914"/>
<keyword evidence="5 7" id="KW-0378">Hydrolase</keyword>
<comment type="similarity">
    <text evidence="2 7">Belongs to the glycosyl hydrolase 27 family.</text>
</comment>
<evidence type="ECO:0000256" key="4">
    <source>
        <dbReference type="ARBA" id="ARBA00022729"/>
    </source>
</evidence>
<dbReference type="STRING" id="13333.W1PZ90"/>
<keyword evidence="12" id="KW-1185">Reference proteome</keyword>
<evidence type="ECO:0000256" key="2">
    <source>
        <dbReference type="ARBA" id="ARBA00009743"/>
    </source>
</evidence>
<dbReference type="Gramene" id="ERN13668">
    <property type="protein sequence ID" value="ERN13668"/>
    <property type="gene ID" value="AMTR_s00049p00121080"/>
</dbReference>
<protein>
    <recommendedName>
        <fullName evidence="3 7">Alpha-galactosidase</fullName>
        <ecNumber evidence="3 7">3.2.1.22</ecNumber>
    </recommendedName>
    <alternativeName>
        <fullName evidence="7">Melibiase</fullName>
    </alternativeName>
</protein>